<feature type="domain" description="Endonuclease GajA/Old nuclease/RecF-like AAA" evidence="1">
    <location>
        <begin position="1"/>
        <end position="45"/>
    </location>
</feature>
<evidence type="ECO:0000313" key="3">
    <source>
        <dbReference type="EMBL" id="MFG6459888.1"/>
    </source>
</evidence>
<comment type="caution">
    <text evidence="3">The sequence shown here is derived from an EMBL/GenBank/DDBJ whole genome shotgun (WGS) entry which is preliminary data.</text>
</comment>
<dbReference type="PANTHER" id="PTHR43581:SF2">
    <property type="entry name" value="EXCINUCLEASE ATPASE SUBUNIT"/>
    <property type="match status" value="1"/>
</dbReference>
<name>A0ABW7GD62_9BURK</name>
<evidence type="ECO:0000259" key="2">
    <source>
        <dbReference type="Pfam" id="PF13304"/>
    </source>
</evidence>
<accession>A0ABW7GD62</accession>
<reference evidence="3 4" key="1">
    <citation type="submission" date="2024-09" db="EMBL/GenBank/DDBJ databases">
        <title>Novel species of the genus Pelomonas and Roseateles isolated from streams.</title>
        <authorList>
            <person name="Lu H."/>
        </authorList>
    </citation>
    <scope>NUCLEOTIDE SEQUENCE [LARGE SCALE GENOMIC DNA]</scope>
    <source>
        <strain evidence="3 4">BYS96W</strain>
    </source>
</reference>
<dbReference type="Pfam" id="PF13175">
    <property type="entry name" value="AAA_15"/>
    <property type="match status" value="1"/>
</dbReference>
<dbReference type="InterPro" id="IPR041685">
    <property type="entry name" value="AAA_GajA/Old/RecF-like"/>
</dbReference>
<dbReference type="InterPro" id="IPR027417">
    <property type="entry name" value="P-loop_NTPase"/>
</dbReference>
<dbReference type="Gene3D" id="3.40.50.300">
    <property type="entry name" value="P-loop containing nucleotide triphosphate hydrolases"/>
    <property type="match status" value="2"/>
</dbReference>
<keyword evidence="4" id="KW-1185">Reference proteome</keyword>
<feature type="domain" description="ATPase AAA-type core" evidence="2">
    <location>
        <begin position="251"/>
        <end position="325"/>
    </location>
</feature>
<dbReference type="EMBL" id="JBIGIA010000036">
    <property type="protein sequence ID" value="MFG6459888.1"/>
    <property type="molecule type" value="Genomic_DNA"/>
</dbReference>
<sequence length="396" mass="42976">MQIRSFEVQNYKGFRDHQVVELAPLTLLYGHNSSGKSALLRLLPWIAESMSDTRPGPMLDGHVGKGAMWSDIAHVNSPRQAVEVSISWTSGAKAGWAFRGGVLPGSCELKSIHIERPDAIWSFEDDGDSQWRGLITGVAGLLPIPDDPLWVFQRELLKSLKLNVQWLQGIRAGVPRVEKAQATAPAALSPAGEGVARFLYQWEKQPRSAAEMAALDFVRKFFRELGFELIPTDVAPGFFRLDIAPLGSAASINLVDTGEGLTQVLAPLVALARAAFGIGPQVVCLEQPELHLHTDAQRILAGAICHAASAGAQIVIETHSEVLLASTQLAIAGAERKIAAEDVALYWVERRPDMTSVARRVPLNGQGRVGGSWPVDAFDDLLQLKGELLQAQRSNK</sequence>
<evidence type="ECO:0000259" key="1">
    <source>
        <dbReference type="Pfam" id="PF13175"/>
    </source>
</evidence>
<proteinExistence type="predicted"/>
<protein>
    <submittedName>
        <fullName evidence="3">AAA family ATPase</fullName>
    </submittedName>
</protein>
<dbReference type="RefSeq" id="WP_394492328.1">
    <property type="nucleotide sequence ID" value="NZ_JBIGIA010000036.1"/>
</dbReference>
<dbReference type="InterPro" id="IPR003959">
    <property type="entry name" value="ATPase_AAA_core"/>
</dbReference>
<dbReference type="SUPFAM" id="SSF52540">
    <property type="entry name" value="P-loop containing nucleoside triphosphate hydrolases"/>
    <property type="match status" value="1"/>
</dbReference>
<gene>
    <name evidence="3" type="ORF">ACG00X_23935</name>
</gene>
<dbReference type="PANTHER" id="PTHR43581">
    <property type="entry name" value="ATP/GTP PHOSPHATASE"/>
    <property type="match status" value="1"/>
</dbReference>
<evidence type="ECO:0000313" key="4">
    <source>
        <dbReference type="Proteomes" id="UP001606305"/>
    </source>
</evidence>
<organism evidence="3 4">
    <name type="scientific">Pelomonas nitida</name>
    <dbReference type="NCBI Taxonomy" id="3299027"/>
    <lineage>
        <taxon>Bacteria</taxon>
        <taxon>Pseudomonadati</taxon>
        <taxon>Pseudomonadota</taxon>
        <taxon>Betaproteobacteria</taxon>
        <taxon>Burkholderiales</taxon>
        <taxon>Sphaerotilaceae</taxon>
        <taxon>Roseateles</taxon>
    </lineage>
</organism>
<dbReference type="Proteomes" id="UP001606305">
    <property type="component" value="Unassembled WGS sequence"/>
</dbReference>
<dbReference type="Pfam" id="PF13304">
    <property type="entry name" value="AAA_21"/>
    <property type="match status" value="1"/>
</dbReference>
<dbReference type="InterPro" id="IPR051396">
    <property type="entry name" value="Bact_Antivir_Def_Nuclease"/>
</dbReference>